<evidence type="ECO:0000313" key="2">
    <source>
        <dbReference type="Proteomes" id="UP001596137"/>
    </source>
</evidence>
<proteinExistence type="predicted"/>
<name>A0ABW1NMF1_9ACTN</name>
<dbReference type="EMBL" id="JBHSRF010000031">
    <property type="protein sequence ID" value="MFC6083692.1"/>
    <property type="molecule type" value="Genomic_DNA"/>
</dbReference>
<evidence type="ECO:0000313" key="1">
    <source>
        <dbReference type="EMBL" id="MFC6083692.1"/>
    </source>
</evidence>
<protein>
    <recommendedName>
        <fullName evidence="3">Tetratricopeptide repeat protein</fullName>
    </recommendedName>
</protein>
<evidence type="ECO:0008006" key="3">
    <source>
        <dbReference type="Google" id="ProtNLM"/>
    </source>
</evidence>
<accession>A0ABW1NMF1</accession>
<dbReference type="InterPro" id="IPR011990">
    <property type="entry name" value="TPR-like_helical_dom_sf"/>
</dbReference>
<reference evidence="2" key="1">
    <citation type="journal article" date="2019" name="Int. J. Syst. Evol. Microbiol.">
        <title>The Global Catalogue of Microorganisms (GCM) 10K type strain sequencing project: providing services to taxonomists for standard genome sequencing and annotation.</title>
        <authorList>
            <consortium name="The Broad Institute Genomics Platform"/>
            <consortium name="The Broad Institute Genome Sequencing Center for Infectious Disease"/>
            <person name="Wu L."/>
            <person name="Ma J."/>
        </authorList>
    </citation>
    <scope>NUCLEOTIDE SEQUENCE [LARGE SCALE GENOMIC DNA]</scope>
    <source>
        <strain evidence="2">JCM 30346</strain>
    </source>
</reference>
<keyword evidence="2" id="KW-1185">Reference proteome</keyword>
<dbReference type="Gene3D" id="1.25.40.10">
    <property type="entry name" value="Tetratricopeptide repeat domain"/>
    <property type="match status" value="1"/>
</dbReference>
<dbReference type="RefSeq" id="WP_380755940.1">
    <property type="nucleotide sequence ID" value="NZ_JBHSRF010000031.1"/>
</dbReference>
<gene>
    <name evidence="1" type="ORF">ACFP1K_21170</name>
</gene>
<dbReference type="Proteomes" id="UP001596137">
    <property type="component" value="Unassembled WGS sequence"/>
</dbReference>
<comment type="caution">
    <text evidence="1">The sequence shown here is derived from an EMBL/GenBank/DDBJ whole genome shotgun (WGS) entry which is preliminary data.</text>
</comment>
<organism evidence="1 2">
    <name type="scientific">Sphaerisporangium aureirubrum</name>
    <dbReference type="NCBI Taxonomy" id="1544736"/>
    <lineage>
        <taxon>Bacteria</taxon>
        <taxon>Bacillati</taxon>
        <taxon>Actinomycetota</taxon>
        <taxon>Actinomycetes</taxon>
        <taxon>Streptosporangiales</taxon>
        <taxon>Streptosporangiaceae</taxon>
        <taxon>Sphaerisporangium</taxon>
    </lineage>
</organism>
<sequence>MAAALNWTWLLSGPEPSGSPLAAIQASTSTRERDQVLDGLAEQALGDDLSALNLYAAGLACAGYIDRAREVWGRVPEDAPEAIWAAINLATCQMRDGQFDATARMLLECQGRIEEGTALRQLIERRLGELGEAWARRERERRLMELRSAAIRERIERGLVYLEELKDLVRIVGRLMQIPDSGLTSRDVLAAAELVHASAPADPEGLEFLALGLLTCEEHDRIPEVLLELEQKAPHSQILAQLRKSRTEPDNKKGVAKYLTSRKEAIDKATEGDLEAEAELRFGLQIFPNDVEARVALLFGAFNRGDLLETRHIADELAADSAAGYYTHVHVAQFYWHLGEHDAAKHHFLTAFRLAENEADRDSVREAIRAVGAWKSEADDS</sequence>